<dbReference type="CDD" id="cd00093">
    <property type="entry name" value="HTH_XRE"/>
    <property type="match status" value="1"/>
</dbReference>
<dbReference type="InterPro" id="IPR010982">
    <property type="entry name" value="Lambda_DNA-bd_dom_sf"/>
</dbReference>
<keyword evidence="3" id="KW-1185">Reference proteome</keyword>
<reference evidence="2 3" key="1">
    <citation type="submission" date="2023-07" db="EMBL/GenBank/DDBJ databases">
        <title>Sequencing the genomes of 1000 actinobacteria strains.</title>
        <authorList>
            <person name="Klenk H.-P."/>
        </authorList>
    </citation>
    <scope>NUCLEOTIDE SEQUENCE [LARGE SCALE GENOMIC DNA]</scope>
    <source>
        <strain evidence="2 3">DSM 45805</strain>
    </source>
</reference>
<keyword evidence="2" id="KW-0238">DNA-binding</keyword>
<accession>A0ABU0EMV9</accession>
<name>A0ABU0EMV9_9PSEU</name>
<dbReference type="PROSITE" id="PS50943">
    <property type="entry name" value="HTH_CROC1"/>
    <property type="match status" value="1"/>
</dbReference>
<dbReference type="InterPro" id="IPR001387">
    <property type="entry name" value="Cro/C1-type_HTH"/>
</dbReference>
<dbReference type="SUPFAM" id="SSF47413">
    <property type="entry name" value="lambda repressor-like DNA-binding domains"/>
    <property type="match status" value="1"/>
</dbReference>
<evidence type="ECO:0000259" key="1">
    <source>
        <dbReference type="PROSITE" id="PS50943"/>
    </source>
</evidence>
<comment type="caution">
    <text evidence="2">The sequence shown here is derived from an EMBL/GenBank/DDBJ whole genome shotgun (WGS) entry which is preliminary data.</text>
</comment>
<feature type="domain" description="HTH cro/C1-type" evidence="1">
    <location>
        <begin position="14"/>
        <end position="46"/>
    </location>
</feature>
<dbReference type="RefSeq" id="WP_306988548.1">
    <property type="nucleotide sequence ID" value="NZ_JAUSUT010000001.1"/>
</dbReference>
<gene>
    <name evidence="2" type="ORF">FB470_000613</name>
</gene>
<evidence type="ECO:0000313" key="2">
    <source>
        <dbReference type="EMBL" id="MDQ0376619.1"/>
    </source>
</evidence>
<proteinExistence type="predicted"/>
<dbReference type="Gene3D" id="1.10.260.40">
    <property type="entry name" value="lambda repressor-like DNA-binding domains"/>
    <property type="match status" value="1"/>
</dbReference>
<dbReference type="EMBL" id="JAUSUT010000001">
    <property type="protein sequence ID" value="MDQ0376619.1"/>
    <property type="molecule type" value="Genomic_DNA"/>
</dbReference>
<evidence type="ECO:0000313" key="3">
    <source>
        <dbReference type="Proteomes" id="UP001229651"/>
    </source>
</evidence>
<dbReference type="Proteomes" id="UP001229651">
    <property type="component" value="Unassembled WGS sequence"/>
</dbReference>
<dbReference type="GO" id="GO:0003677">
    <property type="term" value="F:DNA binding"/>
    <property type="evidence" value="ECO:0007669"/>
    <property type="project" value="UniProtKB-KW"/>
</dbReference>
<organism evidence="2 3">
    <name type="scientific">Amycolatopsis thermophila</name>
    <dbReference type="NCBI Taxonomy" id="206084"/>
    <lineage>
        <taxon>Bacteria</taxon>
        <taxon>Bacillati</taxon>
        <taxon>Actinomycetota</taxon>
        <taxon>Actinomycetes</taxon>
        <taxon>Pseudonocardiales</taxon>
        <taxon>Pseudonocardiaceae</taxon>
        <taxon>Amycolatopsis</taxon>
    </lineage>
</organism>
<protein>
    <submittedName>
        <fullName evidence="2">DNA-binding XRE family transcriptional regulator</fullName>
    </submittedName>
</protein>
<sequence length="100" mass="12093">MTVIALRDDDDNNFEYRRKRIGYTSQEIAAMLGVTYQTVRNMEHGRWSYHTADYDSLLTRLTDDRRQELNRELPFDQDVEEFKERMRERLQGDTDRGKDQ</sequence>